<dbReference type="PANTHER" id="PTHR10900">
    <property type="entry name" value="PERIOSTIN-RELATED"/>
    <property type="match status" value="1"/>
</dbReference>
<feature type="domain" description="FAS1" evidence="2">
    <location>
        <begin position="38"/>
        <end position="167"/>
    </location>
</feature>
<gene>
    <name evidence="3" type="ORF">CA2015_2257</name>
</gene>
<feature type="chain" id="PRO_5005208881" evidence="1">
    <location>
        <begin position="29"/>
        <end position="313"/>
    </location>
</feature>
<dbReference type="PROSITE" id="PS51257">
    <property type="entry name" value="PROKAR_LIPOPROTEIN"/>
    <property type="match status" value="1"/>
</dbReference>
<dbReference type="InterPro" id="IPR050904">
    <property type="entry name" value="Adhesion/Biosynth-related"/>
</dbReference>
<dbReference type="PATRIC" id="fig|320787.5.peg.2476"/>
<feature type="signal peptide" evidence="1">
    <location>
        <begin position="1"/>
        <end position="28"/>
    </location>
</feature>
<dbReference type="PANTHER" id="PTHR10900:SF77">
    <property type="entry name" value="FI19380P1"/>
    <property type="match status" value="1"/>
</dbReference>
<feature type="domain" description="FAS1" evidence="2">
    <location>
        <begin position="176"/>
        <end position="311"/>
    </location>
</feature>
<protein>
    <submittedName>
        <fullName evidence="3">Putative Sensory subunit of low CO2-induced protein complex</fullName>
    </submittedName>
</protein>
<reference evidence="3 4" key="1">
    <citation type="submission" date="2015-07" db="EMBL/GenBank/DDBJ databases">
        <authorList>
            <person name="Kim K.M."/>
        </authorList>
    </citation>
    <scope>NUCLEOTIDE SEQUENCE [LARGE SCALE GENOMIC DNA]</scope>
    <source>
        <strain evidence="3 4">KCTC 12363</strain>
    </source>
</reference>
<dbReference type="AlphaFoldDB" id="A0A0H4PTL6"/>
<dbReference type="InterPro" id="IPR036378">
    <property type="entry name" value="FAS1_dom_sf"/>
</dbReference>
<dbReference type="Gene3D" id="2.30.180.10">
    <property type="entry name" value="FAS1 domain"/>
    <property type="match status" value="2"/>
</dbReference>
<keyword evidence="4" id="KW-1185">Reference proteome</keyword>
<dbReference type="EMBL" id="CP012040">
    <property type="protein sequence ID" value="AKP51677.1"/>
    <property type="molecule type" value="Genomic_DNA"/>
</dbReference>
<dbReference type="SMART" id="SM00554">
    <property type="entry name" value="FAS1"/>
    <property type="match status" value="2"/>
</dbReference>
<name>A0A0H4PTL6_9BACT</name>
<dbReference type="Pfam" id="PF02469">
    <property type="entry name" value="Fasciclin"/>
    <property type="match status" value="2"/>
</dbReference>
<dbReference type="RefSeq" id="WP_048641988.1">
    <property type="nucleotide sequence ID" value="NZ_CP012040.1"/>
</dbReference>
<organism evidence="3 4">
    <name type="scientific">Cyclobacterium amurskyense</name>
    <dbReference type="NCBI Taxonomy" id="320787"/>
    <lineage>
        <taxon>Bacteria</taxon>
        <taxon>Pseudomonadati</taxon>
        <taxon>Bacteroidota</taxon>
        <taxon>Cytophagia</taxon>
        <taxon>Cytophagales</taxon>
        <taxon>Cyclobacteriaceae</taxon>
        <taxon>Cyclobacterium</taxon>
    </lineage>
</organism>
<dbReference type="Proteomes" id="UP000036520">
    <property type="component" value="Chromosome"/>
</dbReference>
<dbReference type="STRING" id="320787.CA2015_2257"/>
<proteinExistence type="predicted"/>
<dbReference type="FunFam" id="2.30.180.10:FF:000032">
    <property type="entry name" value="Fasciclin domain-containing protein, putative"/>
    <property type="match status" value="2"/>
</dbReference>
<dbReference type="OrthoDB" id="1119934at2"/>
<evidence type="ECO:0000256" key="1">
    <source>
        <dbReference type="SAM" id="SignalP"/>
    </source>
</evidence>
<evidence type="ECO:0000313" key="4">
    <source>
        <dbReference type="Proteomes" id="UP000036520"/>
    </source>
</evidence>
<dbReference type="InterPro" id="IPR000782">
    <property type="entry name" value="FAS1_domain"/>
</dbReference>
<sequence>MYTTIKKNQKIFGLVLSVFMLFVISCSEDDPKPMKSDDKNLVELAISDSRFTTLVAAVQRAGLVDALSANGPFTIFAPTNQAFIDAGITDVSAVEVDVLKDILMYHVVPSEVPSSAVSSGGVASLEGAPFFVSITVDGKVWINGNAQVIETDLEATNGVIHAIDNVIMKPSMSIAGIATDYTQGATPEFTQLVGALSRADLVDAVNGGFNENLTVFAPTDAAFAQLYDDLDVAGFEEIPLETLKNVLMYHVVPARAFSQDLRDGAELPTLLTNETLTVNLVDLQIEDANLNTDLLNIHATNGVIHVIDKVMLP</sequence>
<keyword evidence="1" id="KW-0732">Signal</keyword>
<dbReference type="PROSITE" id="PS50213">
    <property type="entry name" value="FAS1"/>
    <property type="match status" value="2"/>
</dbReference>
<evidence type="ECO:0000313" key="3">
    <source>
        <dbReference type="EMBL" id="AKP51677.1"/>
    </source>
</evidence>
<dbReference type="GO" id="GO:0005615">
    <property type="term" value="C:extracellular space"/>
    <property type="evidence" value="ECO:0007669"/>
    <property type="project" value="TreeGrafter"/>
</dbReference>
<dbReference type="SUPFAM" id="SSF82153">
    <property type="entry name" value="FAS1 domain"/>
    <property type="match status" value="2"/>
</dbReference>
<dbReference type="KEGG" id="camu:CA2015_2257"/>
<evidence type="ECO:0000259" key="2">
    <source>
        <dbReference type="PROSITE" id="PS50213"/>
    </source>
</evidence>
<accession>A0A0H4PTL6</accession>